<protein>
    <submittedName>
        <fullName evidence="1">Uncharacterized protein</fullName>
    </submittedName>
</protein>
<sequence length="149" mass="16896">ACPRLQQRGCNSWGVVLKRASTFGARYSISKQCRKVGSYLKWSWPASCRQQSTRMVAASKGKTQEEIKLPALIEANQNLCRRRSDCPYRTLDPIIYACAPVYRPPALNFTFEKTWPAWSPPVSHGIGQTLNDLRHEGDWGLRHLGAHLQ</sequence>
<accession>A0A4V1C5X1</accession>
<feature type="non-terminal residue" evidence="1">
    <location>
        <position position="1"/>
    </location>
</feature>
<dbReference type="Proteomes" id="UP000294847">
    <property type="component" value="Chromosome 3"/>
</dbReference>
<evidence type="ECO:0000313" key="2">
    <source>
        <dbReference type="Proteomes" id="UP000294847"/>
    </source>
</evidence>
<proteinExistence type="predicted"/>
<evidence type="ECO:0000313" key="1">
    <source>
        <dbReference type="EMBL" id="QBZ57865.1"/>
    </source>
</evidence>
<organism evidence="1 2">
    <name type="scientific">Pyricularia oryzae</name>
    <name type="common">Rice blast fungus</name>
    <name type="synonym">Magnaporthe oryzae</name>
    <dbReference type="NCBI Taxonomy" id="318829"/>
    <lineage>
        <taxon>Eukaryota</taxon>
        <taxon>Fungi</taxon>
        <taxon>Dikarya</taxon>
        <taxon>Ascomycota</taxon>
        <taxon>Pezizomycotina</taxon>
        <taxon>Sordariomycetes</taxon>
        <taxon>Sordariomycetidae</taxon>
        <taxon>Magnaporthales</taxon>
        <taxon>Pyriculariaceae</taxon>
        <taxon>Pyricularia</taxon>
    </lineage>
</organism>
<dbReference type="AlphaFoldDB" id="A0A4V1C5X1"/>
<gene>
    <name evidence="1" type="ORF">PoMZ_02802</name>
</gene>
<name>A0A4V1C5X1_PYROR</name>
<dbReference type="EMBL" id="CP034206">
    <property type="protein sequence ID" value="QBZ57865.1"/>
    <property type="molecule type" value="Genomic_DNA"/>
</dbReference>
<reference evidence="1 2" key="1">
    <citation type="journal article" date="2019" name="Mol. Biol. Evol.">
        <title>Blast fungal genomes show frequent chromosomal changes, gene gains and losses, and effector gene turnover.</title>
        <authorList>
            <person name="Gomez Luciano L.B."/>
            <person name="Jason Tsai I."/>
            <person name="Chuma I."/>
            <person name="Tosa Y."/>
            <person name="Chen Y.H."/>
            <person name="Li J.Y."/>
            <person name="Li M.Y."/>
            <person name="Jade Lu M.Y."/>
            <person name="Nakayashiki H."/>
            <person name="Li W.H."/>
        </authorList>
    </citation>
    <scope>NUCLEOTIDE SEQUENCE [LARGE SCALE GENOMIC DNA]</scope>
    <source>
        <strain evidence="1">MZ5-1-6</strain>
    </source>
</reference>